<reference evidence="3" key="1">
    <citation type="submission" date="2020-01" db="EMBL/GenBank/DDBJ databases">
        <title>Genome Sequencing of Three Apophysomyces-Like Fungal Strains Confirms a Novel Fungal Genus in the Mucoromycota with divergent Burkholderia-like Endosymbiotic Bacteria.</title>
        <authorList>
            <person name="Stajich J.E."/>
            <person name="Macias A.M."/>
            <person name="Carter-House D."/>
            <person name="Lovett B."/>
            <person name="Kasson L.R."/>
            <person name="Berry K."/>
            <person name="Grigoriev I."/>
            <person name="Chang Y."/>
            <person name="Spatafora J."/>
            <person name="Kasson M.T."/>
        </authorList>
    </citation>
    <scope>NUCLEOTIDE SEQUENCE</scope>
    <source>
        <strain evidence="3">NRRL A-21654</strain>
    </source>
</reference>
<accession>A0A8H7EPC6</accession>
<feature type="coiled-coil region" evidence="1">
    <location>
        <begin position="247"/>
        <end position="274"/>
    </location>
</feature>
<dbReference type="Proteomes" id="UP000605846">
    <property type="component" value="Unassembled WGS sequence"/>
</dbReference>
<feature type="compositionally biased region" description="Polar residues" evidence="2">
    <location>
        <begin position="14"/>
        <end position="28"/>
    </location>
</feature>
<sequence>MELDLTHNGDEKTIPTTPVSPSAYTDPSSSPLSMTLQFLQATTFSYVGHEFLCCLVREIGQWTQTQTVLVQQLMTVEEYKEMAEAQTDDGSFRFVADDTNQSLRSKHENEPSPSPKFHNRPCSENNSPSSTPIFSNDQVLLNRASYSTSACENIAKNTAIQLPLLRDTPHIQTLLQSPCSIQKASPGSDIYPCSGSFVGIRLDTPTGDSIGLICIMTDKPVDSAKLLFITDLLESVKLRTMRELQRVREEERLMKAKNDAIQDAENKIKFLADMSHEIRLPVQEASISFQERLTQILKNTNECGDSFDRPTVTRAFYAE</sequence>
<proteinExistence type="predicted"/>
<evidence type="ECO:0000313" key="3">
    <source>
        <dbReference type="EMBL" id="KAF7724036.1"/>
    </source>
</evidence>
<feature type="compositionally biased region" description="Basic and acidic residues" evidence="2">
    <location>
        <begin position="1"/>
        <end position="13"/>
    </location>
</feature>
<evidence type="ECO:0000313" key="4">
    <source>
        <dbReference type="Proteomes" id="UP000605846"/>
    </source>
</evidence>
<feature type="region of interest" description="Disordered" evidence="2">
    <location>
        <begin position="101"/>
        <end position="129"/>
    </location>
</feature>
<dbReference type="AlphaFoldDB" id="A0A8H7EPC6"/>
<keyword evidence="1" id="KW-0175">Coiled coil</keyword>
<dbReference type="OrthoDB" id="10569243at2759"/>
<comment type="caution">
    <text evidence="3">The sequence shown here is derived from an EMBL/GenBank/DDBJ whole genome shotgun (WGS) entry which is preliminary data.</text>
</comment>
<keyword evidence="4" id="KW-1185">Reference proteome</keyword>
<name>A0A8H7EPC6_9FUNG</name>
<gene>
    <name evidence="3" type="ORF">EC973_001443</name>
</gene>
<feature type="region of interest" description="Disordered" evidence="2">
    <location>
        <begin position="1"/>
        <end position="28"/>
    </location>
</feature>
<dbReference type="EMBL" id="JABAYA010000132">
    <property type="protein sequence ID" value="KAF7724036.1"/>
    <property type="molecule type" value="Genomic_DNA"/>
</dbReference>
<protein>
    <submittedName>
        <fullName evidence="3">Uncharacterized protein</fullName>
    </submittedName>
</protein>
<evidence type="ECO:0000256" key="2">
    <source>
        <dbReference type="SAM" id="MobiDB-lite"/>
    </source>
</evidence>
<organism evidence="3 4">
    <name type="scientific">Apophysomyces ossiformis</name>
    <dbReference type="NCBI Taxonomy" id="679940"/>
    <lineage>
        <taxon>Eukaryota</taxon>
        <taxon>Fungi</taxon>
        <taxon>Fungi incertae sedis</taxon>
        <taxon>Mucoromycota</taxon>
        <taxon>Mucoromycotina</taxon>
        <taxon>Mucoromycetes</taxon>
        <taxon>Mucorales</taxon>
        <taxon>Mucorineae</taxon>
        <taxon>Mucoraceae</taxon>
        <taxon>Apophysomyces</taxon>
    </lineage>
</organism>
<evidence type="ECO:0000256" key="1">
    <source>
        <dbReference type="SAM" id="Coils"/>
    </source>
</evidence>